<protein>
    <submittedName>
        <fullName evidence="2">Uncharacterized protein</fullName>
    </submittedName>
</protein>
<dbReference type="AlphaFoldDB" id="A0AAV9V0C5"/>
<comment type="caution">
    <text evidence="2">The sequence shown here is derived from an EMBL/GenBank/DDBJ whole genome shotgun (WGS) entry which is preliminary data.</text>
</comment>
<dbReference type="Proteomes" id="UP001373714">
    <property type="component" value="Unassembled WGS sequence"/>
</dbReference>
<evidence type="ECO:0000256" key="1">
    <source>
        <dbReference type="SAM" id="MobiDB-lite"/>
    </source>
</evidence>
<gene>
    <name evidence="2" type="ORF">TWF730_010122</name>
</gene>
<dbReference type="EMBL" id="JAVHNS010000007">
    <property type="protein sequence ID" value="KAK6349375.1"/>
    <property type="molecule type" value="Genomic_DNA"/>
</dbReference>
<organism evidence="2 3">
    <name type="scientific">Orbilia blumenaviensis</name>
    <dbReference type="NCBI Taxonomy" id="1796055"/>
    <lineage>
        <taxon>Eukaryota</taxon>
        <taxon>Fungi</taxon>
        <taxon>Dikarya</taxon>
        <taxon>Ascomycota</taxon>
        <taxon>Pezizomycotina</taxon>
        <taxon>Orbiliomycetes</taxon>
        <taxon>Orbiliales</taxon>
        <taxon>Orbiliaceae</taxon>
        <taxon>Orbilia</taxon>
    </lineage>
</organism>
<feature type="compositionally biased region" description="Low complexity" evidence="1">
    <location>
        <begin position="211"/>
        <end position="221"/>
    </location>
</feature>
<evidence type="ECO:0000313" key="2">
    <source>
        <dbReference type="EMBL" id="KAK6349375.1"/>
    </source>
</evidence>
<reference evidence="2 3" key="1">
    <citation type="submission" date="2019-10" db="EMBL/GenBank/DDBJ databases">
        <authorList>
            <person name="Palmer J.M."/>
        </authorList>
    </citation>
    <scope>NUCLEOTIDE SEQUENCE [LARGE SCALE GENOMIC DNA]</scope>
    <source>
        <strain evidence="2 3">TWF730</strain>
    </source>
</reference>
<sequence>MERLKSHISQDCIPVTIILAESTEELDLRNSLRIADGIGLDIKRRAAVGVLTETDRRIPWAYTKTHLGDDDLEVIVIVLPYNRSTENGPKLRCVPLQFVRCSQPIYRGYLPGVTLQECCIQEDIFFRRDLGSSSDTLEYCGIKKLKSRLGRLFVLRVSEAIDARARYLEQERELNLDVLPGLRNKDGEADGNGVNFDGNKSDSEVISADGSAASSPSNVSSRGCKPAGGPSHMEQGLISHISPSSSPSALATLTTPISPGITRVSLNYESTGEAPLAQPKVL</sequence>
<keyword evidence="3" id="KW-1185">Reference proteome</keyword>
<proteinExistence type="predicted"/>
<feature type="region of interest" description="Disordered" evidence="1">
    <location>
        <begin position="187"/>
        <end position="234"/>
    </location>
</feature>
<evidence type="ECO:0000313" key="3">
    <source>
        <dbReference type="Proteomes" id="UP001373714"/>
    </source>
</evidence>
<name>A0AAV9V0C5_9PEZI</name>
<accession>A0AAV9V0C5</accession>